<reference evidence="2 3" key="1">
    <citation type="journal article" date="2014" name="Agronomy (Basel)">
        <title>A Draft Genome Sequence for Ensete ventricosum, the Drought-Tolerant Tree Against Hunger.</title>
        <authorList>
            <person name="Harrison J."/>
            <person name="Moore K.A."/>
            <person name="Paszkiewicz K."/>
            <person name="Jones T."/>
            <person name="Grant M."/>
            <person name="Ambacheew D."/>
            <person name="Muzemil S."/>
            <person name="Studholme D.J."/>
        </authorList>
    </citation>
    <scope>NUCLEOTIDE SEQUENCE [LARGE SCALE GENOMIC DNA]</scope>
</reference>
<dbReference type="EMBL" id="AMZH03015507">
    <property type="protein sequence ID" value="RRT45944.1"/>
    <property type="molecule type" value="Genomic_DNA"/>
</dbReference>
<organism evidence="2 3">
    <name type="scientific">Ensete ventricosum</name>
    <name type="common">Abyssinian banana</name>
    <name type="synonym">Musa ensete</name>
    <dbReference type="NCBI Taxonomy" id="4639"/>
    <lineage>
        <taxon>Eukaryota</taxon>
        <taxon>Viridiplantae</taxon>
        <taxon>Streptophyta</taxon>
        <taxon>Embryophyta</taxon>
        <taxon>Tracheophyta</taxon>
        <taxon>Spermatophyta</taxon>
        <taxon>Magnoliopsida</taxon>
        <taxon>Liliopsida</taxon>
        <taxon>Zingiberales</taxon>
        <taxon>Musaceae</taxon>
        <taxon>Ensete</taxon>
    </lineage>
</organism>
<feature type="chain" id="PRO_5019228392" description="Secreted protein" evidence="1">
    <location>
        <begin position="24"/>
        <end position="87"/>
    </location>
</feature>
<evidence type="ECO:0008006" key="4">
    <source>
        <dbReference type="Google" id="ProtNLM"/>
    </source>
</evidence>
<dbReference type="AlphaFoldDB" id="A0A426Y2L3"/>
<evidence type="ECO:0000313" key="3">
    <source>
        <dbReference type="Proteomes" id="UP000287651"/>
    </source>
</evidence>
<dbReference type="Proteomes" id="UP000287651">
    <property type="component" value="Unassembled WGS sequence"/>
</dbReference>
<keyword evidence="1" id="KW-0732">Signal</keyword>
<evidence type="ECO:0000313" key="2">
    <source>
        <dbReference type="EMBL" id="RRT45944.1"/>
    </source>
</evidence>
<gene>
    <name evidence="2" type="ORF">B296_00029342</name>
</gene>
<comment type="caution">
    <text evidence="2">The sequence shown here is derived from an EMBL/GenBank/DDBJ whole genome shotgun (WGS) entry which is preliminary data.</text>
</comment>
<name>A0A426Y2L3_ENSVE</name>
<feature type="signal peptide" evidence="1">
    <location>
        <begin position="1"/>
        <end position="23"/>
    </location>
</feature>
<sequence length="87" mass="9446">MGVCVCVWLRLVLLSCGSSDVVSLHAMLYGKSPRRKWPQECGAHDPIWFGTASSCDEERCRYGGCANLSEVTNSIMPRLASHIGTSG</sequence>
<proteinExistence type="predicted"/>
<protein>
    <recommendedName>
        <fullName evidence="4">Secreted protein</fullName>
    </recommendedName>
</protein>
<accession>A0A426Y2L3</accession>
<evidence type="ECO:0000256" key="1">
    <source>
        <dbReference type="SAM" id="SignalP"/>
    </source>
</evidence>